<proteinExistence type="predicted"/>
<dbReference type="Pfam" id="PF10431">
    <property type="entry name" value="ClpB_D2-small"/>
    <property type="match status" value="1"/>
</dbReference>
<dbReference type="SMART" id="SM01086">
    <property type="entry name" value="ClpB_D2-small"/>
    <property type="match status" value="1"/>
</dbReference>
<keyword evidence="2 5" id="KW-0067">ATP-binding</keyword>
<dbReference type="InterPro" id="IPR019489">
    <property type="entry name" value="Clp_ATPase_C"/>
</dbReference>
<dbReference type="GO" id="GO:0051603">
    <property type="term" value="P:proteolysis involved in protein catabolic process"/>
    <property type="evidence" value="ECO:0007669"/>
    <property type="project" value="TreeGrafter"/>
</dbReference>
<dbReference type="SUPFAM" id="SSF52540">
    <property type="entry name" value="P-loop containing nucleoside triphosphate hydrolases"/>
    <property type="match status" value="1"/>
</dbReference>
<evidence type="ECO:0000259" key="3">
    <source>
        <dbReference type="SMART" id="SM00382"/>
    </source>
</evidence>
<dbReference type="Gene3D" id="1.10.8.60">
    <property type="match status" value="1"/>
</dbReference>
<dbReference type="PANTHER" id="PTHR48102">
    <property type="entry name" value="ATP-DEPENDENT CLP PROTEASE ATP-BINDING SUBUNIT CLPX-LIKE, MITOCHONDRIAL-RELATED"/>
    <property type="match status" value="1"/>
</dbReference>
<keyword evidence="5" id="KW-0645">Protease</keyword>
<dbReference type="GO" id="GO:0005524">
    <property type="term" value="F:ATP binding"/>
    <property type="evidence" value="ECO:0007669"/>
    <property type="project" value="UniProtKB-KW"/>
</dbReference>
<dbReference type="InterPro" id="IPR050052">
    <property type="entry name" value="ATP-dep_Clp_protease_ClpX"/>
</dbReference>
<protein>
    <submittedName>
        <fullName evidence="5">ATP-dependent Clp protease ATP-binding subunit ClpX</fullName>
    </submittedName>
</protein>
<feature type="domain" description="Clp ATPase C-terminal" evidence="4">
    <location>
        <begin position="356"/>
        <end position="451"/>
    </location>
</feature>
<dbReference type="GO" id="GO:0016887">
    <property type="term" value="F:ATP hydrolysis activity"/>
    <property type="evidence" value="ECO:0007669"/>
    <property type="project" value="InterPro"/>
</dbReference>
<dbReference type="EMBL" id="UOGC01000081">
    <property type="protein sequence ID" value="VAX18881.1"/>
    <property type="molecule type" value="Genomic_DNA"/>
</dbReference>
<keyword evidence="1" id="KW-0547">Nucleotide-binding</keyword>
<accession>A0A3B1BWK0</accession>
<dbReference type="InterPro" id="IPR003593">
    <property type="entry name" value="AAA+_ATPase"/>
</dbReference>
<evidence type="ECO:0000259" key="4">
    <source>
        <dbReference type="SMART" id="SM01086"/>
    </source>
</evidence>
<dbReference type="InterPro" id="IPR027417">
    <property type="entry name" value="P-loop_NTPase"/>
</dbReference>
<dbReference type="InterPro" id="IPR003959">
    <property type="entry name" value="ATPase_AAA_core"/>
</dbReference>
<dbReference type="Pfam" id="PF07724">
    <property type="entry name" value="AAA_2"/>
    <property type="match status" value="1"/>
</dbReference>
<gene>
    <name evidence="5" type="ORF">MNBD_NITROSPINAE01-1717</name>
</gene>
<dbReference type="SMART" id="SM00382">
    <property type="entry name" value="AAA"/>
    <property type="match status" value="1"/>
</dbReference>
<dbReference type="Gene3D" id="3.40.50.300">
    <property type="entry name" value="P-loop containing nucleotide triphosphate hydrolases"/>
    <property type="match status" value="1"/>
</dbReference>
<evidence type="ECO:0000256" key="1">
    <source>
        <dbReference type="ARBA" id="ARBA00022741"/>
    </source>
</evidence>
<organism evidence="5">
    <name type="scientific">hydrothermal vent metagenome</name>
    <dbReference type="NCBI Taxonomy" id="652676"/>
    <lineage>
        <taxon>unclassified sequences</taxon>
        <taxon>metagenomes</taxon>
        <taxon>ecological metagenomes</taxon>
    </lineage>
</organism>
<dbReference type="GO" id="GO:0008233">
    <property type="term" value="F:peptidase activity"/>
    <property type="evidence" value="ECO:0007669"/>
    <property type="project" value="UniProtKB-KW"/>
</dbReference>
<keyword evidence="5" id="KW-0378">Hydrolase</keyword>
<reference evidence="5" key="1">
    <citation type="submission" date="2018-06" db="EMBL/GenBank/DDBJ databases">
        <authorList>
            <person name="Zhirakovskaya E."/>
        </authorList>
    </citation>
    <scope>NUCLEOTIDE SEQUENCE</scope>
</reference>
<name>A0A3B1BWK0_9ZZZZ</name>
<dbReference type="AlphaFoldDB" id="A0A3B1BWK0"/>
<evidence type="ECO:0000256" key="2">
    <source>
        <dbReference type="ARBA" id="ARBA00022840"/>
    </source>
</evidence>
<feature type="domain" description="AAA+ ATPase" evidence="3">
    <location>
        <begin position="119"/>
        <end position="346"/>
    </location>
</feature>
<sequence>MQIDPSRIEVPKEDIERIMGQFSCTKEEAVQAYLTAKQNSDSAYDGTLSDILGEPENKRGDIPSAKIFTPLEIKEHLDKYVIGQEDYKKRLSIAASYHFAIVDAMSHGKKLDYNVKRFRKKNTIIAGPSGSGKTYCVEILGDFLEVPMLVIDATDYTEAGYVGKSADDMVRELVQLAPGASKHEKAEFIEKNGGLIFIDEMDKKAKDGKVIGHDISREGFQRAVLKLIERKHVSVEDPMSPASQIQDIIDQQRGMGGKNKKSTISTENILFVLGGSFQRTDEDLESIVKKRIERGSGRAREDGSFTVTGFVAGADSAMPDQHQNFYREANADDYIRFGIIPELVGRAPVRTYVNALSKNDLIRIMTETEDSILEQYKLEFSLFGISLSFSDDALMWIAEQAENSKTGARALISVMEEMLTDFQFELPGTNINELTIKRETCEAPHDEMLKIMERSPVFDFIEKFKRDHGVELYIKEDVEQQIRARAKETGVPVSTELKNLLAGAPALNYMDWKGPFEVTEEVLDNPKYFDDLYVKWHKEQIKKGLVADNRGEALP</sequence>
<dbReference type="PANTHER" id="PTHR48102:SF7">
    <property type="entry name" value="ATP-DEPENDENT CLP PROTEASE ATP-BINDING SUBUNIT CLPX-LIKE, MITOCHONDRIAL"/>
    <property type="match status" value="1"/>
</dbReference>
<evidence type="ECO:0000313" key="5">
    <source>
        <dbReference type="EMBL" id="VAX18881.1"/>
    </source>
</evidence>